<dbReference type="Pfam" id="PF15980">
    <property type="entry name" value="ComGF"/>
    <property type="match status" value="1"/>
</dbReference>
<dbReference type="KEGG" id="vte:BHY08_09065"/>
<dbReference type="RefSeq" id="WP_071457554.1">
    <property type="nucleotide sequence ID" value="NZ_CABJEN010000002.1"/>
</dbReference>
<sequence length="124" mass="14537">MALSLTMGLLLFVTPFIKQVNGIWQVQKDASYLEIQIGKQQLEYEIKELTLVEVQPSQLIYKKIGADKEDKIIFDLYKDTLRKQPGFHPIIVGLKTANFIEHDRMIEMNLETEKGERYVYFLQK</sequence>
<evidence type="ECO:0000313" key="2">
    <source>
        <dbReference type="Proteomes" id="UP000191200"/>
    </source>
</evidence>
<dbReference type="Proteomes" id="UP000191200">
    <property type="component" value="Chromosome"/>
</dbReference>
<protein>
    <recommendedName>
        <fullName evidence="3">Competence protein ComGF</fullName>
    </recommendedName>
</protein>
<reference evidence="1 2" key="1">
    <citation type="submission" date="2016-09" db="EMBL/GenBank/DDBJ databases">
        <title>Vagococcus teuberi sp. nov., isolated from the Malian artisanal sour milk fene.</title>
        <authorList>
            <person name="Wullschleger S."/>
            <person name="Seifert C."/>
            <person name="Baumgartner S."/>
            <person name="Lacroix C."/>
            <person name="Bonfoh B."/>
            <person name="Stevens M.J."/>
            <person name="Meile L."/>
        </authorList>
    </citation>
    <scope>NUCLEOTIDE SEQUENCE [LARGE SCALE GENOMIC DNA]</scope>
    <source>
        <strain evidence="1 2">DSM 21459</strain>
    </source>
</reference>
<name>A0A1J0A7Q2_9ENTE</name>
<dbReference type="OrthoDB" id="2200271at2"/>
<dbReference type="AlphaFoldDB" id="A0A1J0A7Q2"/>
<dbReference type="STRING" id="519472.BHY08_09065"/>
<accession>A0A1J0A7Q2</accession>
<keyword evidence="2" id="KW-1185">Reference proteome</keyword>
<evidence type="ECO:0000313" key="1">
    <source>
        <dbReference type="EMBL" id="APB31946.1"/>
    </source>
</evidence>
<dbReference type="InterPro" id="IPR016977">
    <property type="entry name" value="ComGF"/>
</dbReference>
<organism evidence="1 2">
    <name type="scientific">Vagococcus teuberi</name>
    <dbReference type="NCBI Taxonomy" id="519472"/>
    <lineage>
        <taxon>Bacteria</taxon>
        <taxon>Bacillati</taxon>
        <taxon>Bacillota</taxon>
        <taxon>Bacilli</taxon>
        <taxon>Lactobacillales</taxon>
        <taxon>Enterococcaceae</taxon>
        <taxon>Vagococcus</taxon>
    </lineage>
</organism>
<gene>
    <name evidence="1" type="ORF">BHY08_09065</name>
</gene>
<proteinExistence type="predicted"/>
<evidence type="ECO:0008006" key="3">
    <source>
        <dbReference type="Google" id="ProtNLM"/>
    </source>
</evidence>
<dbReference type="EMBL" id="CP017267">
    <property type="protein sequence ID" value="APB31946.1"/>
    <property type="molecule type" value="Genomic_DNA"/>
</dbReference>